<evidence type="ECO:0000313" key="2">
    <source>
        <dbReference type="Proteomes" id="UP001170717"/>
    </source>
</evidence>
<organism evidence="1 2">
    <name type="scientific">Alteromonas stellipolaris</name>
    <dbReference type="NCBI Taxonomy" id="233316"/>
    <lineage>
        <taxon>Bacteria</taxon>
        <taxon>Pseudomonadati</taxon>
        <taxon>Pseudomonadota</taxon>
        <taxon>Gammaproteobacteria</taxon>
        <taxon>Alteromonadales</taxon>
        <taxon>Alteromonadaceae</taxon>
        <taxon>Alteromonas/Salinimonas group</taxon>
        <taxon>Alteromonas</taxon>
    </lineage>
</organism>
<evidence type="ECO:0000313" key="1">
    <source>
        <dbReference type="EMBL" id="MDO6575776.1"/>
    </source>
</evidence>
<name>A0AAW7YZL4_9ALTE</name>
<comment type="caution">
    <text evidence="1">The sequence shown here is derived from an EMBL/GenBank/DDBJ whole genome shotgun (WGS) entry which is preliminary data.</text>
</comment>
<dbReference type="AlphaFoldDB" id="A0AAW7YZL4"/>
<dbReference type="RefSeq" id="WP_303537732.1">
    <property type="nucleotide sequence ID" value="NZ_JAUOQI010000001.1"/>
</dbReference>
<accession>A0AAW7YZL4</accession>
<proteinExistence type="predicted"/>
<reference evidence="1" key="1">
    <citation type="submission" date="2023-07" db="EMBL/GenBank/DDBJ databases">
        <title>Genome content predicts the carbon catabolic preferences of heterotrophic bacteria.</title>
        <authorList>
            <person name="Gralka M."/>
        </authorList>
    </citation>
    <scope>NUCLEOTIDE SEQUENCE</scope>
    <source>
        <strain evidence="1">F2M12</strain>
    </source>
</reference>
<protein>
    <submittedName>
        <fullName evidence="1">Uncharacterized protein</fullName>
    </submittedName>
</protein>
<dbReference type="Proteomes" id="UP001170717">
    <property type="component" value="Unassembled WGS sequence"/>
</dbReference>
<sequence>MLNTKRQTQALTLGANPKALTPGARTSLNTIAGLKLNTYKKAQWITLGFFGNALTA</sequence>
<dbReference type="EMBL" id="JAUOQI010000001">
    <property type="protein sequence ID" value="MDO6575776.1"/>
    <property type="molecule type" value="Genomic_DNA"/>
</dbReference>
<gene>
    <name evidence="1" type="ORF">Q4527_00130</name>
</gene>